<dbReference type="EMBL" id="MKQR01000014">
    <property type="protein sequence ID" value="OLR92866.1"/>
    <property type="molecule type" value="Genomic_DNA"/>
</dbReference>
<keyword evidence="2" id="KW-1185">Reference proteome</keyword>
<gene>
    <name evidence="1" type="ORF">BJP25_19265</name>
</gene>
<protein>
    <recommendedName>
        <fullName evidence="3">LysM domain-containing protein</fullName>
    </recommendedName>
</protein>
<dbReference type="RefSeq" id="WP_075975381.1">
    <property type="nucleotide sequence ID" value="NZ_MKQR01000014.1"/>
</dbReference>
<dbReference type="Pfam" id="PF06841">
    <property type="entry name" value="Phage_T4_gp19"/>
    <property type="match status" value="1"/>
</dbReference>
<dbReference type="Proteomes" id="UP000186040">
    <property type="component" value="Unassembled WGS sequence"/>
</dbReference>
<dbReference type="OrthoDB" id="9790161at2"/>
<evidence type="ECO:0000313" key="2">
    <source>
        <dbReference type="Proteomes" id="UP000186040"/>
    </source>
</evidence>
<organism evidence="1 2">
    <name type="scientific">Actinokineospora bangkokensis</name>
    <dbReference type="NCBI Taxonomy" id="1193682"/>
    <lineage>
        <taxon>Bacteria</taxon>
        <taxon>Bacillati</taxon>
        <taxon>Actinomycetota</taxon>
        <taxon>Actinomycetes</taxon>
        <taxon>Pseudonocardiales</taxon>
        <taxon>Pseudonocardiaceae</taxon>
        <taxon>Actinokineospora</taxon>
    </lineage>
</organism>
<dbReference type="STRING" id="1193682.BJP25_19265"/>
<evidence type="ECO:0008006" key="3">
    <source>
        <dbReference type="Google" id="ProtNLM"/>
    </source>
</evidence>
<proteinExistence type="predicted"/>
<name>A0A1Q9LLF5_9PSEU</name>
<accession>A0A1Q9LLF5</accession>
<evidence type="ECO:0000313" key="1">
    <source>
        <dbReference type="EMBL" id="OLR92866.1"/>
    </source>
</evidence>
<dbReference type="AlphaFoldDB" id="A0A1Q9LLF5"/>
<reference evidence="1 2" key="1">
    <citation type="submission" date="2016-10" db="EMBL/GenBank/DDBJ databases">
        <title>The Draft Genome Sequence of Actinokineospora bangkokensis 44EHWT reveals the biosynthetic pathway of antifungal compounds Thailandins with unusual extender unit butylmalonyl-CoA.</title>
        <authorList>
            <person name="Greule A."/>
            <person name="Intra B."/>
            <person name="Flemming S."/>
            <person name="Rommel M.G."/>
            <person name="Panbangred W."/>
            <person name="Bechthold A."/>
        </authorList>
    </citation>
    <scope>NUCLEOTIDE SEQUENCE [LARGE SCALE GENOMIC DNA]</scope>
    <source>
        <strain evidence="1 2">44EHW</strain>
    </source>
</reference>
<sequence length="427" mass="43946">MIAPMQALMNGPAALGALSSSLKGAGSAPTAPGYGLTMWFQVKVSGVTGTQDLGKWSGCSAVQANFGTETINPGGSYGGPVLVPGRITYPDITLERAMDKAGAEEVRTWLRSVAKDWIGGAQAGKDYPGATVTITVYSALPSDPSAAGRNVVAEWVLTGAVPVSWTAPALSGKGGAVAVEKLTLAHRGFLGEDGGEATGTSGGQARLTLTLLDDSGNPAGADLEFAYNPAEVSVSKSSPLLTVHTLPEGHEGPQLRHVERGDLNINIDDLHLVGQQEVATTVGKVWAWLDPQAKDIGAGTGKETSKLLGRKVRIRLGGTGRGDGVNHDAALTHAHVTYTRFSAAGVPTRAKVRLTLQEVVEALPGTNPHSGGLPGGHTRTVTGAENLAGITAAELGSPARWREVADANGIDDPLRVRPGRALRLPGA</sequence>
<dbReference type="InterPro" id="IPR010667">
    <property type="entry name" value="Phage_T4_Gp19"/>
</dbReference>
<comment type="caution">
    <text evidence="1">The sequence shown here is derived from an EMBL/GenBank/DDBJ whole genome shotgun (WGS) entry which is preliminary data.</text>
</comment>
<dbReference type="GO" id="GO:0005198">
    <property type="term" value="F:structural molecule activity"/>
    <property type="evidence" value="ECO:0007669"/>
    <property type="project" value="InterPro"/>
</dbReference>